<evidence type="ECO:0000256" key="1">
    <source>
        <dbReference type="ARBA" id="ARBA00004141"/>
    </source>
</evidence>
<comment type="caution">
    <text evidence="11">The sequence shown here is derived from an EMBL/GenBank/DDBJ whole genome shotgun (WGS) entry which is preliminary data.</text>
</comment>
<protein>
    <submittedName>
        <fullName evidence="11">Ceramide synthase 1</fullName>
    </submittedName>
</protein>
<evidence type="ECO:0000313" key="12">
    <source>
        <dbReference type="Proteomes" id="UP001626550"/>
    </source>
</evidence>
<keyword evidence="9" id="KW-0732">Signal</keyword>
<dbReference type="InterPro" id="IPR006634">
    <property type="entry name" value="TLC-dom"/>
</dbReference>
<dbReference type="SMART" id="SM00724">
    <property type="entry name" value="TLC"/>
    <property type="match status" value="1"/>
</dbReference>
<comment type="pathway">
    <text evidence="3">Sphingolipid metabolism.</text>
</comment>
<evidence type="ECO:0000256" key="3">
    <source>
        <dbReference type="ARBA" id="ARBA00004991"/>
    </source>
</evidence>
<feature type="domain" description="TLC" evidence="10">
    <location>
        <begin position="172"/>
        <end position="392"/>
    </location>
</feature>
<evidence type="ECO:0000256" key="5">
    <source>
        <dbReference type="ARBA" id="ARBA00022989"/>
    </source>
</evidence>
<evidence type="ECO:0000256" key="2">
    <source>
        <dbReference type="ARBA" id="ARBA00004760"/>
    </source>
</evidence>
<feature type="transmembrane region" description="Helical" evidence="8">
    <location>
        <begin position="367"/>
        <end position="388"/>
    </location>
</feature>
<feature type="transmembrane region" description="Helical" evidence="8">
    <location>
        <begin position="226"/>
        <end position="244"/>
    </location>
</feature>
<dbReference type="PANTHER" id="PTHR12560:SF58">
    <property type="entry name" value="CERAMIDE SYNTHASE 1"/>
    <property type="match status" value="1"/>
</dbReference>
<dbReference type="PROSITE" id="PS50922">
    <property type="entry name" value="TLC"/>
    <property type="match status" value="1"/>
</dbReference>
<gene>
    <name evidence="11" type="primary">CERS1_2</name>
    <name evidence="11" type="ORF">Ciccas_005321</name>
</gene>
<dbReference type="GO" id="GO:0016020">
    <property type="term" value="C:membrane"/>
    <property type="evidence" value="ECO:0007669"/>
    <property type="project" value="UniProtKB-SubCell"/>
</dbReference>
<reference evidence="11 12" key="1">
    <citation type="submission" date="2024-11" db="EMBL/GenBank/DDBJ databases">
        <title>Adaptive evolution of stress response genes in parasites aligns with host niche diversity.</title>
        <authorList>
            <person name="Hahn C."/>
            <person name="Resl P."/>
        </authorList>
    </citation>
    <scope>NUCLEOTIDE SEQUENCE [LARGE SCALE GENOMIC DNA]</scope>
    <source>
        <strain evidence="11">EGGRZ-B1_66</strain>
        <tissue evidence="11">Body</tissue>
    </source>
</reference>
<comment type="subcellular location">
    <subcellularLocation>
        <location evidence="1">Membrane</location>
        <topology evidence="1">Multi-pass membrane protein</topology>
    </subcellularLocation>
</comment>
<feature type="chain" id="PRO_5044851464" evidence="9">
    <location>
        <begin position="16"/>
        <end position="420"/>
    </location>
</feature>
<feature type="signal peptide" evidence="9">
    <location>
        <begin position="1"/>
        <end position="15"/>
    </location>
</feature>
<evidence type="ECO:0000256" key="4">
    <source>
        <dbReference type="ARBA" id="ARBA00022692"/>
    </source>
</evidence>
<feature type="transmembrane region" description="Helical" evidence="8">
    <location>
        <begin position="318"/>
        <end position="337"/>
    </location>
</feature>
<dbReference type="InterPro" id="IPR016439">
    <property type="entry name" value="Lag1/Lac1-like"/>
</dbReference>
<evidence type="ECO:0000256" key="6">
    <source>
        <dbReference type="ARBA" id="ARBA00023136"/>
    </source>
</evidence>
<feature type="transmembrane region" description="Helical" evidence="8">
    <location>
        <begin position="176"/>
        <end position="195"/>
    </location>
</feature>
<dbReference type="PANTHER" id="PTHR12560">
    <property type="entry name" value="LONGEVITY ASSURANCE FACTOR 1 LAG1"/>
    <property type="match status" value="1"/>
</dbReference>
<organism evidence="11 12">
    <name type="scientific">Cichlidogyrus casuarinus</name>
    <dbReference type="NCBI Taxonomy" id="1844966"/>
    <lineage>
        <taxon>Eukaryota</taxon>
        <taxon>Metazoa</taxon>
        <taxon>Spiralia</taxon>
        <taxon>Lophotrochozoa</taxon>
        <taxon>Platyhelminthes</taxon>
        <taxon>Monogenea</taxon>
        <taxon>Monopisthocotylea</taxon>
        <taxon>Dactylogyridea</taxon>
        <taxon>Ancyrocephalidae</taxon>
        <taxon>Cichlidogyrus</taxon>
    </lineage>
</organism>
<dbReference type="EMBL" id="JBJKFK010000615">
    <property type="protein sequence ID" value="KAL3316034.1"/>
    <property type="molecule type" value="Genomic_DNA"/>
</dbReference>
<keyword evidence="5 8" id="KW-1133">Transmembrane helix</keyword>
<dbReference type="Pfam" id="PF03798">
    <property type="entry name" value="TRAM_LAG1_CLN8"/>
    <property type="match status" value="1"/>
</dbReference>
<name>A0ABD2Q8Z1_9PLAT</name>
<proteinExistence type="predicted"/>
<feature type="transmembrane region" description="Helical" evidence="8">
    <location>
        <begin position="256"/>
        <end position="274"/>
    </location>
</feature>
<comment type="pathway">
    <text evidence="2">Lipid metabolism; sphingolipid metabolism.</text>
</comment>
<evidence type="ECO:0000256" key="7">
    <source>
        <dbReference type="PROSITE-ProRule" id="PRU00205"/>
    </source>
</evidence>
<keyword evidence="4 7" id="KW-0812">Transmembrane</keyword>
<dbReference type="Proteomes" id="UP001626550">
    <property type="component" value="Unassembled WGS sequence"/>
</dbReference>
<keyword evidence="6 7" id="KW-0472">Membrane</keyword>
<evidence type="ECO:0000313" key="11">
    <source>
        <dbReference type="EMBL" id="KAL3316034.1"/>
    </source>
</evidence>
<dbReference type="AlphaFoldDB" id="A0ABD2Q8Z1"/>
<evidence type="ECO:0000256" key="8">
    <source>
        <dbReference type="SAM" id="Phobius"/>
    </source>
</evidence>
<evidence type="ECO:0000259" key="10">
    <source>
        <dbReference type="PROSITE" id="PS50922"/>
    </source>
</evidence>
<accession>A0ABD2Q8Z1</accession>
<evidence type="ECO:0000256" key="9">
    <source>
        <dbReference type="SAM" id="SignalP"/>
    </source>
</evidence>
<sequence length="420" mass="48924">MINLLAPFLFVCVASRNLGPTCSDHKALFARGVKDSDLFSIYNNETQSYFQADRASLVADLVLCRDPSILKRYNPKFINDLAAMVNESQNPSVSEFFSRTKIAFVEFVGKPEIYLKNYAHYRLMIESFDFSFVLHGILIALIFTAIRKVYNIIVIKPLSRKLKLSAINSQKLITSAWFVLAYAFLWLVTLKVVLFSGRDDFYQPLKIFAELVPELGYFRKPIPDDIYWLYAIQWGFYLHALMGLFSSEDGWREDRYVLCLHHVITIALLSFSMFAKFHRIGTLVLFMHDINDVFLEFGKANVYIKFRNNKYHAWHDSVGGLSYVAFVLSWIVTRLYWFPMKVLYITGWGVYISHIGREGFFFLEFNIMLWLLFIMHIYWSYLIGVLAVKILTGQMKNLSDIRETDVDYTSDPNQLKNLHG</sequence>
<keyword evidence="12" id="KW-1185">Reference proteome</keyword>
<feature type="transmembrane region" description="Helical" evidence="8">
    <location>
        <begin position="132"/>
        <end position="155"/>
    </location>
</feature>